<protein>
    <recommendedName>
        <fullName evidence="10">SRCR domain-containing protein</fullName>
    </recommendedName>
</protein>
<dbReference type="Gene3D" id="3.10.250.10">
    <property type="entry name" value="SRCR-like domain"/>
    <property type="match status" value="3"/>
</dbReference>
<dbReference type="SMART" id="SM00202">
    <property type="entry name" value="SR"/>
    <property type="match status" value="3"/>
</dbReference>
<evidence type="ECO:0000256" key="9">
    <source>
        <dbReference type="SAM" id="SignalP"/>
    </source>
</evidence>
<evidence type="ECO:0000256" key="1">
    <source>
        <dbReference type="ARBA" id="ARBA00004613"/>
    </source>
</evidence>
<keyword evidence="12" id="KW-1185">Reference proteome</keyword>
<dbReference type="PRINTS" id="PR00258">
    <property type="entry name" value="SPERACTRCPTR"/>
</dbReference>
<feature type="domain" description="SRCR" evidence="10">
    <location>
        <begin position="31"/>
        <end position="107"/>
    </location>
</feature>
<evidence type="ECO:0000259" key="10">
    <source>
        <dbReference type="PROSITE" id="PS50287"/>
    </source>
</evidence>
<feature type="region of interest" description="Disordered" evidence="8">
    <location>
        <begin position="320"/>
        <end position="340"/>
    </location>
</feature>
<dbReference type="FunFam" id="3.10.250.10:FF:000004">
    <property type="entry name" value="Scavenger receptor cysteine-rich type 1 protein M130"/>
    <property type="match status" value="1"/>
</dbReference>
<dbReference type="SUPFAM" id="SSF56487">
    <property type="entry name" value="SRCR-like"/>
    <property type="match status" value="3"/>
</dbReference>
<comment type="caution">
    <text evidence="7">Lacks conserved residue(s) required for the propagation of feature annotation.</text>
</comment>
<evidence type="ECO:0000313" key="12">
    <source>
        <dbReference type="Proteomes" id="UP000472271"/>
    </source>
</evidence>
<feature type="disulfide bond" evidence="7">
    <location>
        <begin position="197"/>
        <end position="207"/>
    </location>
</feature>
<keyword evidence="5 7" id="KW-1015">Disulfide bond</keyword>
<comment type="subcellular location">
    <subcellularLocation>
        <location evidence="1">Secreted</location>
    </subcellularLocation>
</comment>
<feature type="disulfide bond" evidence="7">
    <location>
        <begin position="298"/>
        <end position="308"/>
    </location>
</feature>
<sequence>MDHRLIIICMSLWIQGLLSENNSTSTESLHFRLVGGASRCHGDLEMKRQNGNWKPVDGLYWYRKLGNRVCGELDCGSAVSVRHRRTDSYIDSWRINSDCDEPALSACFRSDFFFLDSSFLELNCSDSVRLVHGSSVCSGRLEVRSNQSRSWSSVCEGHLDLPGAQVVCRELGCGAPGLLQGALSGAAEAPVVQTFTCEGHESALLDCGSSGAQTCSSGTAVDLTCTDPDDVRLVGGASRCNGDVHIKHHGEWRNMVSYYDPWTLKAADVICRQLDCGSAVSGRRSGSSVPLWIISSTCLLSTSAPTDCVRTAPYPSDPPLSLTCSGKSTDDGPGSVPVLP</sequence>
<evidence type="ECO:0000256" key="8">
    <source>
        <dbReference type="SAM" id="MobiDB-lite"/>
    </source>
</evidence>
<reference evidence="11" key="1">
    <citation type="submission" date="2019-06" db="EMBL/GenBank/DDBJ databases">
        <authorList>
            <consortium name="Wellcome Sanger Institute Data Sharing"/>
        </authorList>
    </citation>
    <scope>NUCLEOTIDE SEQUENCE [LARGE SCALE GENOMIC DNA]</scope>
</reference>
<dbReference type="Ensembl" id="ENSSORT00005014622.1">
    <property type="protein sequence ID" value="ENSSORP00005014200.1"/>
    <property type="gene ID" value="ENSSORG00005007275.1"/>
</dbReference>
<evidence type="ECO:0000256" key="7">
    <source>
        <dbReference type="PROSITE-ProRule" id="PRU00196"/>
    </source>
</evidence>
<dbReference type="GO" id="GO:0016020">
    <property type="term" value="C:membrane"/>
    <property type="evidence" value="ECO:0007669"/>
    <property type="project" value="InterPro"/>
</dbReference>
<dbReference type="Proteomes" id="UP000472271">
    <property type="component" value="Chromosome 24"/>
</dbReference>
<feature type="domain" description="SRCR" evidence="10">
    <location>
        <begin position="231"/>
        <end position="325"/>
    </location>
</feature>
<evidence type="ECO:0000313" key="11">
    <source>
        <dbReference type="Ensembl" id="ENSSORP00005014199.1"/>
    </source>
</evidence>
<evidence type="ECO:0000256" key="2">
    <source>
        <dbReference type="ARBA" id="ARBA00022525"/>
    </source>
</evidence>
<name>A0A672ZBH9_9TELE</name>
<feature type="signal peptide" evidence="9">
    <location>
        <begin position="1"/>
        <end position="19"/>
    </location>
</feature>
<reference evidence="11" key="2">
    <citation type="submission" date="2025-05" db="UniProtKB">
        <authorList>
            <consortium name="Ensembl"/>
        </authorList>
    </citation>
    <scope>IDENTIFICATION</scope>
</reference>
<dbReference type="Pfam" id="PF00530">
    <property type="entry name" value="SRCR"/>
    <property type="match status" value="3"/>
</dbReference>
<feature type="domain" description="SRCR" evidence="10">
    <location>
        <begin position="128"/>
        <end position="226"/>
    </location>
</feature>
<dbReference type="InterPro" id="IPR001190">
    <property type="entry name" value="SRCR"/>
</dbReference>
<keyword evidence="4" id="KW-0677">Repeat</keyword>
<dbReference type="Ensembl" id="ENSSORT00005014621.1">
    <property type="protein sequence ID" value="ENSSORP00005014199.1"/>
    <property type="gene ID" value="ENSSORG00005007275.1"/>
</dbReference>
<dbReference type="InterPro" id="IPR036772">
    <property type="entry name" value="SRCR-like_dom_sf"/>
</dbReference>
<dbReference type="AlphaFoldDB" id="A0A672ZBH9"/>
<evidence type="ECO:0000256" key="6">
    <source>
        <dbReference type="ARBA" id="ARBA00023180"/>
    </source>
</evidence>
<dbReference type="PANTHER" id="PTHR19331:SF22">
    <property type="entry name" value="DELETED IN MALIGNANT BRAIN TUMORS 1 PROTEIN"/>
    <property type="match status" value="1"/>
</dbReference>
<proteinExistence type="predicted"/>
<evidence type="ECO:0000256" key="5">
    <source>
        <dbReference type="ARBA" id="ARBA00023157"/>
    </source>
</evidence>
<keyword evidence="2" id="KW-0964">Secreted</keyword>
<organism evidence="11 12">
    <name type="scientific">Sphaeramia orbicularis</name>
    <name type="common">orbiculate cardinalfish</name>
    <dbReference type="NCBI Taxonomy" id="375764"/>
    <lineage>
        <taxon>Eukaryota</taxon>
        <taxon>Metazoa</taxon>
        <taxon>Chordata</taxon>
        <taxon>Craniata</taxon>
        <taxon>Vertebrata</taxon>
        <taxon>Euteleostomi</taxon>
        <taxon>Actinopterygii</taxon>
        <taxon>Neopterygii</taxon>
        <taxon>Teleostei</taxon>
        <taxon>Neoteleostei</taxon>
        <taxon>Acanthomorphata</taxon>
        <taxon>Gobiaria</taxon>
        <taxon>Kurtiformes</taxon>
        <taxon>Apogonoidei</taxon>
        <taxon>Apogonidae</taxon>
        <taxon>Apogoninae</taxon>
        <taxon>Sphaeramia</taxon>
    </lineage>
</organism>
<dbReference type="PANTHER" id="PTHR19331">
    <property type="entry name" value="SCAVENGER RECEPTOR DOMAIN-CONTAINING"/>
    <property type="match status" value="1"/>
</dbReference>
<evidence type="ECO:0000256" key="4">
    <source>
        <dbReference type="ARBA" id="ARBA00022737"/>
    </source>
</evidence>
<keyword evidence="3 9" id="KW-0732">Signal</keyword>
<accession>A0A672ZBH9</accession>
<dbReference type="PROSITE" id="PS50287">
    <property type="entry name" value="SRCR_2"/>
    <property type="match status" value="3"/>
</dbReference>
<keyword evidence="6" id="KW-0325">Glycoprotein</keyword>
<feature type="chain" id="PRO_5044627689" description="SRCR domain-containing protein" evidence="9">
    <location>
        <begin position="20"/>
        <end position="340"/>
    </location>
</feature>
<evidence type="ECO:0000256" key="3">
    <source>
        <dbReference type="ARBA" id="ARBA00022729"/>
    </source>
</evidence>